<dbReference type="EMBL" id="JACIEV010000007">
    <property type="protein sequence ID" value="MBB4154583.1"/>
    <property type="molecule type" value="Genomic_DNA"/>
</dbReference>
<dbReference type="Proteomes" id="UP000529795">
    <property type="component" value="Unassembled WGS sequence"/>
</dbReference>
<feature type="chain" id="PRO_5032835429" evidence="1">
    <location>
        <begin position="24"/>
        <end position="243"/>
    </location>
</feature>
<proteinExistence type="predicted"/>
<gene>
    <name evidence="2" type="ORF">GGQ80_002499</name>
</gene>
<reference evidence="2 3" key="1">
    <citation type="submission" date="2020-08" db="EMBL/GenBank/DDBJ databases">
        <title>Genomic Encyclopedia of Type Strains, Phase IV (KMG-IV): sequencing the most valuable type-strain genomes for metagenomic binning, comparative biology and taxonomic classification.</title>
        <authorList>
            <person name="Goeker M."/>
        </authorList>
    </citation>
    <scope>NUCLEOTIDE SEQUENCE [LARGE SCALE GENOMIC DNA]</scope>
    <source>
        <strain evidence="2 3">YC6723</strain>
    </source>
</reference>
<evidence type="ECO:0000256" key="1">
    <source>
        <dbReference type="SAM" id="SignalP"/>
    </source>
</evidence>
<feature type="signal peptide" evidence="1">
    <location>
        <begin position="1"/>
        <end position="23"/>
    </location>
</feature>
<evidence type="ECO:0000313" key="3">
    <source>
        <dbReference type="Proteomes" id="UP000529795"/>
    </source>
</evidence>
<evidence type="ECO:0000313" key="2">
    <source>
        <dbReference type="EMBL" id="MBB4154583.1"/>
    </source>
</evidence>
<keyword evidence="3" id="KW-1185">Reference proteome</keyword>
<accession>A0A840F5N2</accession>
<keyword evidence="1" id="KW-0732">Signal</keyword>
<comment type="caution">
    <text evidence="2">The sequence shown here is derived from an EMBL/GenBank/DDBJ whole genome shotgun (WGS) entry which is preliminary data.</text>
</comment>
<protein>
    <submittedName>
        <fullName evidence="2">Uncharacterized protein</fullName>
    </submittedName>
</protein>
<sequence>MRTALGLSAAMAACVAWTTPASAQFYFKSKDFSGTAVRGDEAGLGQVLPGATPEELRAAMAWNLRAALNVAALQCQFEPTLLTVDNYNAILRDHNAELKGSFDTISKYFARTAKTKKEGQQQLDQFGTRLYSNFSTVGAQYNFCQTAAGIGREALFAPRGTFSALAMNRIRELRNSLVPYGEQRFARYLERDQVIATPRLDAICWNKKGEWVTKKCGDPNWPRLAPLSAANATVATAATVASR</sequence>
<dbReference type="AlphaFoldDB" id="A0A840F5N2"/>
<name>A0A840F5N2_9SPHN</name>
<organism evidence="2 3">
    <name type="scientific">Sphingomonas jinjuensis</name>
    <dbReference type="NCBI Taxonomy" id="535907"/>
    <lineage>
        <taxon>Bacteria</taxon>
        <taxon>Pseudomonadati</taxon>
        <taxon>Pseudomonadota</taxon>
        <taxon>Alphaproteobacteria</taxon>
        <taxon>Sphingomonadales</taxon>
        <taxon>Sphingomonadaceae</taxon>
        <taxon>Sphingomonas</taxon>
    </lineage>
</organism>